<organism evidence="6 7">
    <name type="scientific">Candidatus Fonsibacter lacus</name>
    <dbReference type="NCBI Taxonomy" id="2576439"/>
    <lineage>
        <taxon>Bacteria</taxon>
        <taxon>Pseudomonadati</taxon>
        <taxon>Pseudomonadota</taxon>
        <taxon>Alphaproteobacteria</taxon>
        <taxon>Candidatus Pelagibacterales</taxon>
        <taxon>Candidatus Pelagibacterales incertae sedis</taxon>
        <taxon>Candidatus Fonsibacter</taxon>
    </lineage>
</organism>
<comment type="similarity">
    <text evidence="1">Belongs to the CoaE family.</text>
</comment>
<dbReference type="GO" id="GO:0015937">
    <property type="term" value="P:coenzyme A biosynthetic process"/>
    <property type="evidence" value="ECO:0007669"/>
    <property type="project" value="UniProtKB-UniRule"/>
</dbReference>
<evidence type="ECO:0000256" key="3">
    <source>
        <dbReference type="ARBA" id="ARBA00022840"/>
    </source>
</evidence>
<evidence type="ECO:0000256" key="1">
    <source>
        <dbReference type="ARBA" id="ARBA00009018"/>
    </source>
</evidence>
<dbReference type="GO" id="GO:0004140">
    <property type="term" value="F:dephospho-CoA kinase activity"/>
    <property type="evidence" value="ECO:0007669"/>
    <property type="project" value="UniProtKB-UniRule"/>
</dbReference>
<dbReference type="GO" id="GO:0005737">
    <property type="term" value="C:cytoplasm"/>
    <property type="evidence" value="ECO:0007669"/>
    <property type="project" value="UniProtKB-UniRule"/>
</dbReference>
<evidence type="ECO:0000256" key="2">
    <source>
        <dbReference type="ARBA" id="ARBA00022741"/>
    </source>
</evidence>
<evidence type="ECO:0000256" key="5">
    <source>
        <dbReference type="NCBIfam" id="TIGR00152"/>
    </source>
</evidence>
<dbReference type="GO" id="GO:0005524">
    <property type="term" value="F:ATP binding"/>
    <property type="evidence" value="ECO:0007669"/>
    <property type="project" value="UniProtKB-KW"/>
</dbReference>
<evidence type="ECO:0000313" key="6">
    <source>
        <dbReference type="EMBL" id="NCU62870.1"/>
    </source>
</evidence>
<dbReference type="SUPFAM" id="SSF52540">
    <property type="entry name" value="P-loop containing nucleoside triphosphate hydrolases"/>
    <property type="match status" value="1"/>
</dbReference>
<dbReference type="CDD" id="cd02022">
    <property type="entry name" value="DPCK"/>
    <property type="match status" value="1"/>
</dbReference>
<dbReference type="PROSITE" id="PS51219">
    <property type="entry name" value="DPCK"/>
    <property type="match status" value="1"/>
</dbReference>
<dbReference type="AlphaFoldDB" id="A0A845S5D8"/>
<gene>
    <name evidence="6" type="primary">coaE</name>
    <name evidence="6" type="ORF">EBV78_02095</name>
</gene>
<dbReference type="Proteomes" id="UP000572953">
    <property type="component" value="Unassembled WGS sequence"/>
</dbReference>
<feature type="non-terminal residue" evidence="6">
    <location>
        <position position="1"/>
    </location>
</feature>
<dbReference type="EC" id="2.7.1.24" evidence="5"/>
<keyword evidence="6" id="KW-0418">Kinase</keyword>
<dbReference type="InterPro" id="IPR027417">
    <property type="entry name" value="P-loop_NTPase"/>
</dbReference>
<dbReference type="EMBL" id="RGGN01000053">
    <property type="protein sequence ID" value="NCU62870.1"/>
    <property type="molecule type" value="Genomic_DNA"/>
</dbReference>
<evidence type="ECO:0000256" key="4">
    <source>
        <dbReference type="ARBA" id="ARBA00022993"/>
    </source>
</evidence>
<accession>A0A845S5D8</accession>
<sequence length="178" mass="21278">FVANIFKELNFNIFSADNEVNNIYKKDKSVNKKISRFFKLKLYNGRIDKQELRNALKKNPKKFSFLNKIIHPIVRKKLVLFLSKFKKNRLVVLDIPLLVENKMFNFVDIFILIKTRSNSFNTRIKKRKNLDKHFLNILKKQQRSEKIKEGYADFVIYNSSKNKVKLQVKNILDKILLN</sequence>
<dbReference type="NCBIfam" id="TIGR00152">
    <property type="entry name" value="dephospho-CoA kinase"/>
    <property type="match status" value="1"/>
</dbReference>
<reference evidence="6 7" key="1">
    <citation type="submission" date="2018-10" db="EMBL/GenBank/DDBJ databases">
        <title>Iterative Subtractive Binning of Freshwater Chronoseries Metagenomes Recovers Nearly Complete Genomes from over Four Hundred Novel Species.</title>
        <authorList>
            <person name="Rodriguez-R L.M."/>
            <person name="Tsementzi D."/>
            <person name="Luo C."/>
            <person name="Konstantinidis K.T."/>
        </authorList>
    </citation>
    <scope>NUCLEOTIDE SEQUENCE [LARGE SCALE GENOMIC DNA]</scope>
    <source>
        <strain evidence="6">WB7_2B_003</strain>
    </source>
</reference>
<keyword evidence="4" id="KW-0173">Coenzyme A biosynthesis</keyword>
<name>A0A845S5D8_9PROT</name>
<keyword evidence="3" id="KW-0067">ATP-binding</keyword>
<protein>
    <recommendedName>
        <fullName evidence="5">Dephospho-CoA kinase</fullName>
        <ecNumber evidence="5">2.7.1.24</ecNumber>
    </recommendedName>
</protein>
<evidence type="ECO:0000313" key="7">
    <source>
        <dbReference type="Proteomes" id="UP000572953"/>
    </source>
</evidence>
<keyword evidence="2" id="KW-0547">Nucleotide-binding</keyword>
<proteinExistence type="inferred from homology"/>
<comment type="caution">
    <text evidence="6">The sequence shown here is derived from an EMBL/GenBank/DDBJ whole genome shotgun (WGS) entry which is preliminary data.</text>
</comment>
<dbReference type="InterPro" id="IPR001977">
    <property type="entry name" value="Depp_CoAkinase"/>
</dbReference>
<dbReference type="Pfam" id="PF01121">
    <property type="entry name" value="CoaE"/>
    <property type="match status" value="1"/>
</dbReference>
<dbReference type="Gene3D" id="3.40.50.300">
    <property type="entry name" value="P-loop containing nucleotide triphosphate hydrolases"/>
    <property type="match status" value="1"/>
</dbReference>
<keyword evidence="6" id="KW-0808">Transferase</keyword>